<feature type="binding site" evidence="4">
    <location>
        <position position="64"/>
    </location>
    <ligand>
        <name>a divalent metal cation</name>
        <dbReference type="ChEBI" id="CHEBI:60240"/>
        <label>2</label>
    </ligand>
</feature>
<comment type="similarity">
    <text evidence="1">Belongs to the GTP cyclohydrolase I type 2/NIF3 family.</text>
</comment>
<reference evidence="5 6" key="1">
    <citation type="submission" date="2020-06" db="EMBL/GenBank/DDBJ databases">
        <authorList>
            <person name="Criscuolo A."/>
        </authorList>
    </citation>
    <scope>NUCLEOTIDE SEQUENCE [LARGE SCALE GENOMIC DNA]</scope>
    <source>
        <strain evidence="5">1804121828</strain>
    </source>
</reference>
<dbReference type="Proteomes" id="UP000586454">
    <property type="component" value="Unassembled WGS sequence"/>
</dbReference>
<name>A0A6V6XYV6_9FIRM</name>
<organism evidence="5 6">
    <name type="scientific">Aedoeadaptatus nemausensis</name>
    <dbReference type="NCBI Taxonomy" id="2582829"/>
    <lineage>
        <taxon>Bacteria</taxon>
        <taxon>Bacillati</taxon>
        <taxon>Bacillota</taxon>
        <taxon>Tissierellia</taxon>
        <taxon>Tissierellales</taxon>
        <taxon>Peptoniphilaceae</taxon>
        <taxon>Aedoeadaptatus</taxon>
    </lineage>
</organism>
<sequence>MNTVELVDKLRAWAPEELQEPWDKTGWQLRLEEREVKNVVVAMDVTRDVVDLAIEKGAELILTHHPFIFSPLEYVDDVSLRGKMVCDLIRHNISVYSSHTSMDKAKGGVNDQWIEKLGLQSVRTLSDEDELGIMGTASLDLADFKNIFEREAITGVRCYGRRKEQVETVAFVGGSGADYIDEAALKGADVLITGDVKHHDGQRAYEIGLMVLDIGHFHSEKAILETMAYWVEEVSDAAAHVVMNSPFVFDI</sequence>
<feature type="binding site" evidence="4">
    <location>
        <position position="220"/>
    </location>
    <ligand>
        <name>a divalent metal cation</name>
        <dbReference type="ChEBI" id="CHEBI:60240"/>
        <label>1</label>
    </ligand>
</feature>
<feature type="binding site" evidence="4">
    <location>
        <position position="65"/>
    </location>
    <ligand>
        <name>a divalent metal cation</name>
        <dbReference type="ChEBI" id="CHEBI:60240"/>
        <label>1</label>
    </ligand>
</feature>
<keyword evidence="6" id="KW-1185">Reference proteome</keyword>
<dbReference type="EMBL" id="CAIJCS010000008">
    <property type="protein sequence ID" value="CAC9922576.1"/>
    <property type="molecule type" value="Genomic_DNA"/>
</dbReference>
<dbReference type="InterPro" id="IPR002678">
    <property type="entry name" value="DUF34/NIF3"/>
</dbReference>
<dbReference type="SUPFAM" id="SSF102705">
    <property type="entry name" value="NIF3 (NGG1p interacting factor 3)-like"/>
    <property type="match status" value="1"/>
</dbReference>
<dbReference type="NCBIfam" id="TIGR00486">
    <property type="entry name" value="YbgI_SA1388"/>
    <property type="match status" value="1"/>
</dbReference>
<evidence type="ECO:0000256" key="4">
    <source>
        <dbReference type="PIRSR" id="PIRSR602678-1"/>
    </source>
</evidence>
<evidence type="ECO:0000313" key="6">
    <source>
        <dbReference type="Proteomes" id="UP000586454"/>
    </source>
</evidence>
<dbReference type="GO" id="GO:0005737">
    <property type="term" value="C:cytoplasm"/>
    <property type="evidence" value="ECO:0007669"/>
    <property type="project" value="TreeGrafter"/>
</dbReference>
<feature type="binding site" evidence="4">
    <location>
        <position position="103"/>
    </location>
    <ligand>
        <name>a divalent metal cation</name>
        <dbReference type="ChEBI" id="CHEBI:60240"/>
        <label>1</label>
    </ligand>
</feature>
<feature type="binding site" evidence="4">
    <location>
        <position position="216"/>
    </location>
    <ligand>
        <name>a divalent metal cation</name>
        <dbReference type="ChEBI" id="CHEBI:60240"/>
        <label>1</label>
    </ligand>
</feature>
<comment type="caution">
    <text evidence="5">The sequence shown here is derived from an EMBL/GenBank/DDBJ whole genome shotgun (WGS) entry which is preliminary data.</text>
</comment>
<evidence type="ECO:0000256" key="3">
    <source>
        <dbReference type="ARBA" id="ARBA00022723"/>
    </source>
</evidence>
<dbReference type="PANTHER" id="PTHR13799">
    <property type="entry name" value="NGG1 INTERACTING FACTOR 3"/>
    <property type="match status" value="1"/>
</dbReference>
<dbReference type="AlphaFoldDB" id="A0A6V6XYV6"/>
<dbReference type="Pfam" id="PF01784">
    <property type="entry name" value="DUF34_NIF3"/>
    <property type="match status" value="1"/>
</dbReference>
<dbReference type="Gene3D" id="3.40.1390.30">
    <property type="entry name" value="NIF3 (NGG1p interacting factor 3)-like"/>
    <property type="match status" value="2"/>
</dbReference>
<dbReference type="GO" id="GO:0046872">
    <property type="term" value="F:metal ion binding"/>
    <property type="evidence" value="ECO:0007669"/>
    <property type="project" value="UniProtKB-KW"/>
</dbReference>
<dbReference type="RefSeq" id="WP_180498128.1">
    <property type="nucleotide sequence ID" value="NZ_CAIJCS010000008.1"/>
</dbReference>
<evidence type="ECO:0000256" key="2">
    <source>
        <dbReference type="ARBA" id="ARBA00022112"/>
    </source>
</evidence>
<evidence type="ECO:0000256" key="1">
    <source>
        <dbReference type="ARBA" id="ARBA00006964"/>
    </source>
</evidence>
<protein>
    <recommendedName>
        <fullName evidence="2">GTP cyclohydrolase 1 type 2 homolog</fullName>
    </recommendedName>
</protein>
<proteinExistence type="inferred from homology"/>
<dbReference type="FunFam" id="3.40.1390.30:FF:000001">
    <property type="entry name" value="GTP cyclohydrolase 1 type 2"/>
    <property type="match status" value="1"/>
</dbReference>
<accession>A0A6V6XYV6</accession>
<dbReference type="InterPro" id="IPR036069">
    <property type="entry name" value="DUF34/NIF3_sf"/>
</dbReference>
<keyword evidence="3 4" id="KW-0479">Metal-binding</keyword>
<dbReference type="PANTHER" id="PTHR13799:SF14">
    <property type="entry name" value="GTP CYCLOHYDROLASE 1 TYPE 2 HOMOLOG"/>
    <property type="match status" value="1"/>
</dbReference>
<gene>
    <name evidence="5" type="ORF">PEPNEM18_00074</name>
</gene>
<evidence type="ECO:0000313" key="5">
    <source>
        <dbReference type="EMBL" id="CAC9922576.1"/>
    </source>
</evidence>